<evidence type="ECO:0000256" key="4">
    <source>
        <dbReference type="SAM" id="MobiDB-lite"/>
    </source>
</evidence>
<dbReference type="EMBL" id="KV784355">
    <property type="protein sequence ID" value="OEU19922.1"/>
    <property type="molecule type" value="Genomic_DNA"/>
</dbReference>
<dbReference type="Proteomes" id="UP000095751">
    <property type="component" value="Unassembled WGS sequence"/>
</dbReference>
<dbReference type="InParanoid" id="A0A1E7FP30"/>
<feature type="compositionally biased region" description="Polar residues" evidence="4">
    <location>
        <begin position="23"/>
        <end position="35"/>
    </location>
</feature>
<feature type="domain" description="ZZ-type" evidence="5">
    <location>
        <begin position="96"/>
        <end position="126"/>
    </location>
</feature>
<feature type="region of interest" description="Disordered" evidence="4">
    <location>
        <begin position="23"/>
        <end position="74"/>
    </location>
</feature>
<dbReference type="InterPro" id="IPR043145">
    <property type="entry name" value="Znf_ZZ_sf"/>
</dbReference>
<reference evidence="6 7" key="1">
    <citation type="submission" date="2016-09" db="EMBL/GenBank/DDBJ databases">
        <title>Extensive genetic diversity and differential bi-allelic expression allows diatom success in the polar Southern Ocean.</title>
        <authorList>
            <consortium name="DOE Joint Genome Institute"/>
            <person name="Mock T."/>
            <person name="Otillar R.P."/>
            <person name="Strauss J."/>
            <person name="Dupont C."/>
            <person name="Frickenhaus S."/>
            <person name="Maumus F."/>
            <person name="Mcmullan M."/>
            <person name="Sanges R."/>
            <person name="Schmutz J."/>
            <person name="Toseland A."/>
            <person name="Valas R."/>
            <person name="Veluchamy A."/>
            <person name="Ward B.J."/>
            <person name="Allen A."/>
            <person name="Barry K."/>
            <person name="Falciatore A."/>
            <person name="Ferrante M."/>
            <person name="Fortunato A.E."/>
            <person name="Gloeckner G."/>
            <person name="Gruber A."/>
            <person name="Hipkin R."/>
            <person name="Janech M."/>
            <person name="Kroth P."/>
            <person name="Leese F."/>
            <person name="Lindquist E."/>
            <person name="Lyon B.R."/>
            <person name="Martin J."/>
            <person name="Mayer C."/>
            <person name="Parker M."/>
            <person name="Quesneville H."/>
            <person name="Raymond J."/>
            <person name="Uhlig C."/>
            <person name="Valentin K.U."/>
            <person name="Worden A.Z."/>
            <person name="Armbrust E.V."/>
            <person name="Bowler C."/>
            <person name="Green B."/>
            <person name="Moulton V."/>
            <person name="Van Oosterhout C."/>
            <person name="Grigoriev I."/>
        </authorList>
    </citation>
    <scope>NUCLEOTIDE SEQUENCE [LARGE SCALE GENOMIC DNA]</scope>
    <source>
        <strain evidence="6 7">CCMP1102</strain>
    </source>
</reference>
<evidence type="ECO:0000313" key="7">
    <source>
        <dbReference type="Proteomes" id="UP000095751"/>
    </source>
</evidence>
<organism evidence="6 7">
    <name type="scientific">Fragilariopsis cylindrus CCMP1102</name>
    <dbReference type="NCBI Taxonomy" id="635003"/>
    <lineage>
        <taxon>Eukaryota</taxon>
        <taxon>Sar</taxon>
        <taxon>Stramenopiles</taxon>
        <taxon>Ochrophyta</taxon>
        <taxon>Bacillariophyta</taxon>
        <taxon>Bacillariophyceae</taxon>
        <taxon>Bacillariophycidae</taxon>
        <taxon>Bacillariales</taxon>
        <taxon>Bacillariaceae</taxon>
        <taxon>Fragilariopsis</taxon>
    </lineage>
</organism>
<accession>A0A1E7FP30</accession>
<sequence length="357" mass="41517">MNMNMNMNESSWNHPHCKKREVTCQSNIVDTSSSQPPTPHPLISKDTTPDDNDNRRKKKKKKKKKKRSRSVVRFSPKQRNRIYLADDYDRKPIELDVYECDGCSIKIIFGERYHCKECDYDLCHECGKIQLQTKTGTGTEIEIEVEIERRNTHEHEHSNWEIIPPDDDNDDEDDDDKNTKSKREPKKFMPMDFIPYDYSGDVIVAGGDAHLPSNSVDAYEVFDSSQNSKQRRKTYSFMDFFFCSVKPIVSGSDVLEAISDFLTVSYSYCWSLRNESLPTSTIKHTNQTNVNNITVYWMLHSYQSYGYELIVLLVYTECTFSFYWSAIVDATMSYEGLTLSLFLELELSAGTRTRTRN</sequence>
<evidence type="ECO:0000313" key="6">
    <source>
        <dbReference type="EMBL" id="OEU19922.1"/>
    </source>
</evidence>
<protein>
    <recommendedName>
        <fullName evidence="5">ZZ-type domain-containing protein</fullName>
    </recommendedName>
</protein>
<feature type="compositionally biased region" description="Acidic residues" evidence="4">
    <location>
        <begin position="164"/>
        <end position="176"/>
    </location>
</feature>
<gene>
    <name evidence="6" type="ORF">FRACYDRAFT_235985</name>
</gene>
<dbReference type="Gene3D" id="3.30.60.90">
    <property type="match status" value="1"/>
</dbReference>
<dbReference type="KEGG" id="fcy:FRACYDRAFT_235985"/>
<name>A0A1E7FP30_9STRA</name>
<keyword evidence="7" id="KW-1185">Reference proteome</keyword>
<keyword evidence="1" id="KW-0479">Metal-binding</keyword>
<evidence type="ECO:0000256" key="2">
    <source>
        <dbReference type="ARBA" id="ARBA00022771"/>
    </source>
</evidence>
<dbReference type="Pfam" id="PF00569">
    <property type="entry name" value="ZZ"/>
    <property type="match status" value="1"/>
</dbReference>
<feature type="compositionally biased region" description="Basic and acidic residues" evidence="4">
    <location>
        <begin position="149"/>
        <end position="159"/>
    </location>
</feature>
<evidence type="ECO:0000256" key="1">
    <source>
        <dbReference type="ARBA" id="ARBA00022723"/>
    </source>
</evidence>
<keyword evidence="2" id="KW-0863">Zinc-finger</keyword>
<evidence type="ECO:0000256" key="3">
    <source>
        <dbReference type="ARBA" id="ARBA00022833"/>
    </source>
</evidence>
<dbReference type="InterPro" id="IPR000433">
    <property type="entry name" value="Znf_ZZ"/>
</dbReference>
<proteinExistence type="predicted"/>
<dbReference type="AlphaFoldDB" id="A0A1E7FP30"/>
<evidence type="ECO:0000259" key="5">
    <source>
        <dbReference type="Pfam" id="PF00569"/>
    </source>
</evidence>
<keyword evidence="3" id="KW-0862">Zinc</keyword>
<dbReference type="GO" id="GO:0008270">
    <property type="term" value="F:zinc ion binding"/>
    <property type="evidence" value="ECO:0007669"/>
    <property type="project" value="UniProtKB-KW"/>
</dbReference>
<dbReference type="SUPFAM" id="SSF57850">
    <property type="entry name" value="RING/U-box"/>
    <property type="match status" value="1"/>
</dbReference>
<feature type="compositionally biased region" description="Basic residues" evidence="4">
    <location>
        <begin position="55"/>
        <end position="74"/>
    </location>
</feature>
<feature type="region of interest" description="Disordered" evidence="4">
    <location>
        <begin position="149"/>
        <end position="184"/>
    </location>
</feature>